<keyword evidence="2" id="KW-1133">Transmembrane helix</keyword>
<feature type="region of interest" description="Disordered" evidence="1">
    <location>
        <begin position="1"/>
        <end position="31"/>
    </location>
</feature>
<dbReference type="Pfam" id="PF03929">
    <property type="entry name" value="PepSY_TM"/>
    <property type="match status" value="2"/>
</dbReference>
<dbReference type="EMBL" id="JBHUKR010000002">
    <property type="protein sequence ID" value="MFD2414916.1"/>
    <property type="molecule type" value="Genomic_DNA"/>
</dbReference>
<keyword evidence="2" id="KW-0812">Transmembrane</keyword>
<comment type="caution">
    <text evidence="3">The sequence shown here is derived from an EMBL/GenBank/DDBJ whole genome shotgun (WGS) entry which is preliminary data.</text>
</comment>
<dbReference type="Proteomes" id="UP001597417">
    <property type="component" value="Unassembled WGS sequence"/>
</dbReference>
<evidence type="ECO:0000313" key="3">
    <source>
        <dbReference type="EMBL" id="MFD2414916.1"/>
    </source>
</evidence>
<dbReference type="RefSeq" id="WP_378260216.1">
    <property type="nucleotide sequence ID" value="NZ_JBHUKR010000002.1"/>
</dbReference>
<reference evidence="4" key="1">
    <citation type="journal article" date="2019" name="Int. J. Syst. Evol. Microbiol.">
        <title>The Global Catalogue of Microorganisms (GCM) 10K type strain sequencing project: providing services to taxonomists for standard genome sequencing and annotation.</title>
        <authorList>
            <consortium name="The Broad Institute Genomics Platform"/>
            <consortium name="The Broad Institute Genome Sequencing Center for Infectious Disease"/>
            <person name="Wu L."/>
            <person name="Ma J."/>
        </authorList>
    </citation>
    <scope>NUCLEOTIDE SEQUENCE [LARGE SCALE GENOMIC DNA]</scope>
    <source>
        <strain evidence="4">CGMCC 4.7645</strain>
    </source>
</reference>
<feature type="transmembrane region" description="Helical" evidence="2">
    <location>
        <begin position="45"/>
        <end position="67"/>
    </location>
</feature>
<feature type="region of interest" description="Disordered" evidence="1">
    <location>
        <begin position="178"/>
        <end position="223"/>
    </location>
</feature>
<evidence type="ECO:0000256" key="2">
    <source>
        <dbReference type="SAM" id="Phobius"/>
    </source>
</evidence>
<sequence>MTTTVPDTSPPGDDPDALSARPDAGTRKSPPPGSLVWMLARRVHFLAGLAVAPFTVVLCLTGLVYAFTPQIDNLLYSHELFVDRADRAAHSLPCTWAISGASRKDSIAVDPYTQQVTARLGWQGYPLLAKLTTLGIQAHSGTLLGLANQIAMALLALGTLVLIALGYRMWWTRRPAGGGGWRPHPNRPAPASRSPWRRRSPARGEPCWSGVGVRPGVKPRTSSRTAWNVGLEPRSCHWCE</sequence>
<evidence type="ECO:0000313" key="4">
    <source>
        <dbReference type="Proteomes" id="UP001597417"/>
    </source>
</evidence>
<dbReference type="PANTHER" id="PTHR34219">
    <property type="entry name" value="IRON-REGULATED INNER MEMBRANE PROTEIN-RELATED"/>
    <property type="match status" value="1"/>
</dbReference>
<evidence type="ECO:0000256" key="1">
    <source>
        <dbReference type="SAM" id="MobiDB-lite"/>
    </source>
</evidence>
<organism evidence="3 4">
    <name type="scientific">Amycolatopsis pigmentata</name>
    <dbReference type="NCBI Taxonomy" id="450801"/>
    <lineage>
        <taxon>Bacteria</taxon>
        <taxon>Bacillati</taxon>
        <taxon>Actinomycetota</taxon>
        <taxon>Actinomycetes</taxon>
        <taxon>Pseudonocardiales</taxon>
        <taxon>Pseudonocardiaceae</taxon>
        <taxon>Amycolatopsis</taxon>
    </lineage>
</organism>
<accession>A0ABW5FJ14</accession>
<protein>
    <submittedName>
        <fullName evidence="3">PepSY domain-containing protein</fullName>
    </submittedName>
</protein>
<name>A0ABW5FJ14_9PSEU</name>
<keyword evidence="2" id="KW-0472">Membrane</keyword>
<feature type="transmembrane region" description="Helical" evidence="2">
    <location>
        <begin position="150"/>
        <end position="167"/>
    </location>
</feature>
<dbReference type="InterPro" id="IPR005625">
    <property type="entry name" value="PepSY-ass_TM"/>
</dbReference>
<dbReference type="PANTHER" id="PTHR34219:SF1">
    <property type="entry name" value="PEPSY DOMAIN-CONTAINING PROTEIN"/>
    <property type="match status" value="1"/>
</dbReference>
<proteinExistence type="predicted"/>
<keyword evidence="4" id="KW-1185">Reference proteome</keyword>
<gene>
    <name evidence="3" type="ORF">ACFSXZ_01080</name>
</gene>